<keyword evidence="6" id="KW-0997">Cell inner membrane</keyword>
<dbReference type="InterPro" id="IPR051621">
    <property type="entry name" value="T2SS_protein_J"/>
</dbReference>
<dbReference type="PANTHER" id="PTHR39583:SF2">
    <property type="entry name" value="TYPE II SECRETION SYSTEM PROTEIN J"/>
    <property type="match status" value="1"/>
</dbReference>
<gene>
    <name evidence="12" type="ORF">BXY66_3564</name>
</gene>
<accession>A0A4R1N8I9</accession>
<dbReference type="InterPro" id="IPR010055">
    <property type="entry name" value="T2SS_protein-GspJ"/>
</dbReference>
<dbReference type="SUPFAM" id="SSF54523">
    <property type="entry name" value="Pili subunits"/>
    <property type="match status" value="1"/>
</dbReference>
<sequence length="218" mass="23297">MKVQSDAGLSLLELVVAMALFALVAVMGLQLMTGTLRMRDRLETSSTETAELSRSLALLRADIANAAPLLFNPPGDSRPLSALLSTPGGFEISVSGQSDLPPVDALGFHRIEWRVTSEGTLTRQHWPVLAPANATAKSPEQTVLSGVSSLSLRTYWPVRGWVDGTNDPNPAPATTAPAQDSDRGPLAANGYTDQLPVAVEITLRTRDFGNLRLVEVLQ</sequence>
<dbReference type="AlphaFoldDB" id="A0A4R1N8I9"/>
<name>A0A4R1N8I9_9RHOB</name>
<evidence type="ECO:0000256" key="8">
    <source>
        <dbReference type="ARBA" id="ARBA00022989"/>
    </source>
</evidence>
<evidence type="ECO:0000256" key="7">
    <source>
        <dbReference type="ARBA" id="ARBA00022692"/>
    </source>
</evidence>
<feature type="compositionally biased region" description="Low complexity" evidence="10">
    <location>
        <begin position="165"/>
        <end position="178"/>
    </location>
</feature>
<comment type="caution">
    <text evidence="12">The sequence shown here is derived from an EMBL/GenBank/DDBJ whole genome shotgun (WGS) entry which is preliminary data.</text>
</comment>
<dbReference type="PANTHER" id="PTHR39583">
    <property type="entry name" value="TYPE II SECRETION SYSTEM PROTEIN J-RELATED"/>
    <property type="match status" value="1"/>
</dbReference>
<dbReference type="PROSITE" id="PS00409">
    <property type="entry name" value="PROKAR_NTER_METHYL"/>
    <property type="match status" value="1"/>
</dbReference>
<dbReference type="InterPro" id="IPR045584">
    <property type="entry name" value="Pilin-like"/>
</dbReference>
<dbReference type="Proteomes" id="UP000295673">
    <property type="component" value="Unassembled WGS sequence"/>
</dbReference>
<dbReference type="GO" id="GO:0015628">
    <property type="term" value="P:protein secretion by the type II secretion system"/>
    <property type="evidence" value="ECO:0007669"/>
    <property type="project" value="InterPro"/>
</dbReference>
<keyword evidence="5" id="KW-0488">Methylation</keyword>
<proteinExistence type="inferred from homology"/>
<dbReference type="GO" id="GO:0015627">
    <property type="term" value="C:type II protein secretion system complex"/>
    <property type="evidence" value="ECO:0007669"/>
    <property type="project" value="InterPro"/>
</dbReference>
<keyword evidence="7 11" id="KW-0812">Transmembrane</keyword>
<feature type="region of interest" description="Disordered" evidence="10">
    <location>
        <begin position="163"/>
        <end position="189"/>
    </location>
</feature>
<evidence type="ECO:0000256" key="9">
    <source>
        <dbReference type="ARBA" id="ARBA00023136"/>
    </source>
</evidence>
<keyword evidence="9 11" id="KW-0472">Membrane</keyword>
<dbReference type="InterPro" id="IPR012902">
    <property type="entry name" value="N_methyl_site"/>
</dbReference>
<dbReference type="Gene3D" id="3.10.610.10">
    <property type="entry name" value="GSPII I/J protein-like"/>
    <property type="match status" value="1"/>
</dbReference>
<comment type="subcellular location">
    <subcellularLocation>
        <location evidence="1">Cell inner membrane</location>
        <topology evidence="1">Single-pass membrane protein</topology>
    </subcellularLocation>
</comment>
<evidence type="ECO:0000256" key="6">
    <source>
        <dbReference type="ARBA" id="ARBA00022519"/>
    </source>
</evidence>
<evidence type="ECO:0000256" key="4">
    <source>
        <dbReference type="ARBA" id="ARBA00022475"/>
    </source>
</evidence>
<evidence type="ECO:0000256" key="2">
    <source>
        <dbReference type="ARBA" id="ARBA00011084"/>
    </source>
</evidence>
<keyword evidence="4" id="KW-1003">Cell membrane</keyword>
<evidence type="ECO:0000313" key="13">
    <source>
        <dbReference type="Proteomes" id="UP000295673"/>
    </source>
</evidence>
<dbReference type="Pfam" id="PF11612">
    <property type="entry name" value="T2SSJ"/>
    <property type="match status" value="1"/>
</dbReference>
<evidence type="ECO:0000313" key="12">
    <source>
        <dbReference type="EMBL" id="TCK99860.1"/>
    </source>
</evidence>
<keyword evidence="8 11" id="KW-1133">Transmembrane helix</keyword>
<comment type="similarity">
    <text evidence="2">Belongs to the GSP J family.</text>
</comment>
<dbReference type="GO" id="GO:0005886">
    <property type="term" value="C:plasma membrane"/>
    <property type="evidence" value="ECO:0007669"/>
    <property type="project" value="UniProtKB-SubCell"/>
</dbReference>
<dbReference type="NCBIfam" id="TIGR02532">
    <property type="entry name" value="IV_pilin_GFxxxE"/>
    <property type="match status" value="1"/>
</dbReference>
<protein>
    <recommendedName>
        <fullName evidence="3">Type II secretion system protein J</fullName>
    </recommendedName>
</protein>
<dbReference type="EMBL" id="SMGR01000004">
    <property type="protein sequence ID" value="TCK99860.1"/>
    <property type="molecule type" value="Genomic_DNA"/>
</dbReference>
<evidence type="ECO:0000256" key="10">
    <source>
        <dbReference type="SAM" id="MobiDB-lite"/>
    </source>
</evidence>
<evidence type="ECO:0000256" key="5">
    <source>
        <dbReference type="ARBA" id="ARBA00022481"/>
    </source>
</evidence>
<evidence type="ECO:0000256" key="3">
    <source>
        <dbReference type="ARBA" id="ARBA00021539"/>
    </source>
</evidence>
<organism evidence="12 13">
    <name type="scientific">Shimia isoporae</name>
    <dbReference type="NCBI Taxonomy" id="647720"/>
    <lineage>
        <taxon>Bacteria</taxon>
        <taxon>Pseudomonadati</taxon>
        <taxon>Pseudomonadota</taxon>
        <taxon>Alphaproteobacteria</taxon>
        <taxon>Rhodobacterales</taxon>
        <taxon>Roseobacteraceae</taxon>
    </lineage>
</organism>
<evidence type="ECO:0000256" key="1">
    <source>
        <dbReference type="ARBA" id="ARBA00004377"/>
    </source>
</evidence>
<evidence type="ECO:0000256" key="11">
    <source>
        <dbReference type="SAM" id="Phobius"/>
    </source>
</evidence>
<dbReference type="Pfam" id="PF07963">
    <property type="entry name" value="N_methyl"/>
    <property type="match status" value="1"/>
</dbReference>
<keyword evidence="13" id="KW-1185">Reference proteome</keyword>
<reference evidence="12 13" key="1">
    <citation type="submission" date="2019-03" db="EMBL/GenBank/DDBJ databases">
        <title>Genomic Encyclopedia of Archaeal and Bacterial Type Strains, Phase II (KMG-II): from individual species to whole genera.</title>
        <authorList>
            <person name="Goeker M."/>
        </authorList>
    </citation>
    <scope>NUCLEOTIDE SEQUENCE [LARGE SCALE GENOMIC DNA]</scope>
    <source>
        <strain evidence="12 13">DSM 26433</strain>
    </source>
</reference>
<dbReference type="RefSeq" id="WP_132861693.1">
    <property type="nucleotide sequence ID" value="NZ_SMGR01000004.1"/>
</dbReference>
<feature type="transmembrane region" description="Helical" evidence="11">
    <location>
        <begin position="12"/>
        <end position="32"/>
    </location>
</feature>
<dbReference type="OrthoDB" id="7869574at2"/>